<dbReference type="PANTHER" id="PTHR21180:SF32">
    <property type="entry name" value="ENDONUCLEASE_EXONUCLEASE_PHOSPHATASE FAMILY DOMAIN-CONTAINING PROTEIN 1"/>
    <property type="match status" value="1"/>
</dbReference>
<gene>
    <name evidence="3" type="primary">comEA</name>
    <name evidence="3" type="ORF">Fuma_04107</name>
</gene>
<dbReference type="AlphaFoldDB" id="A0A1P8WK79"/>
<feature type="region of interest" description="Disordered" evidence="1">
    <location>
        <begin position="1"/>
        <end position="21"/>
    </location>
</feature>
<dbReference type="SUPFAM" id="SSF47781">
    <property type="entry name" value="RuvA domain 2-like"/>
    <property type="match status" value="1"/>
</dbReference>
<name>A0A1P8WK79_9PLAN</name>
<keyword evidence="4" id="KW-1185">Reference proteome</keyword>
<accession>A0A1P8WK79</accession>
<dbReference type="PANTHER" id="PTHR21180">
    <property type="entry name" value="ENDONUCLEASE/EXONUCLEASE/PHOSPHATASE FAMILY DOMAIN-CONTAINING PROTEIN 1"/>
    <property type="match status" value="1"/>
</dbReference>
<reference evidence="3 4" key="1">
    <citation type="journal article" date="2016" name="Front. Microbiol.">
        <title>Fuerstia marisgermanicae gen. nov., sp. nov., an Unusual Member of the Phylum Planctomycetes from the German Wadden Sea.</title>
        <authorList>
            <person name="Kohn T."/>
            <person name="Heuer A."/>
            <person name="Jogler M."/>
            <person name="Vollmers J."/>
            <person name="Boedeker C."/>
            <person name="Bunk B."/>
            <person name="Rast P."/>
            <person name="Borchert D."/>
            <person name="Glockner I."/>
            <person name="Freese H.M."/>
            <person name="Klenk H.P."/>
            <person name="Overmann J."/>
            <person name="Kaster A.K."/>
            <person name="Rohde M."/>
            <person name="Wiegand S."/>
            <person name="Jogler C."/>
        </authorList>
    </citation>
    <scope>NUCLEOTIDE SEQUENCE [LARGE SCALE GENOMIC DNA]</scope>
    <source>
        <strain evidence="3 4">NH11</strain>
    </source>
</reference>
<keyword evidence="2" id="KW-1133">Transmembrane helix</keyword>
<proteinExistence type="predicted"/>
<evidence type="ECO:0000256" key="1">
    <source>
        <dbReference type="SAM" id="MobiDB-lite"/>
    </source>
</evidence>
<dbReference type="EMBL" id="CP017641">
    <property type="protein sequence ID" value="APZ94475.1"/>
    <property type="molecule type" value="Genomic_DNA"/>
</dbReference>
<dbReference type="Gene3D" id="1.10.150.320">
    <property type="entry name" value="Photosystem II 12 kDa extrinsic protein"/>
    <property type="match status" value="1"/>
</dbReference>
<organism evidence="3 4">
    <name type="scientific">Fuerstiella marisgermanici</name>
    <dbReference type="NCBI Taxonomy" id="1891926"/>
    <lineage>
        <taxon>Bacteria</taxon>
        <taxon>Pseudomonadati</taxon>
        <taxon>Planctomycetota</taxon>
        <taxon>Planctomycetia</taxon>
        <taxon>Planctomycetales</taxon>
        <taxon>Planctomycetaceae</taxon>
        <taxon>Fuerstiella</taxon>
    </lineage>
</organism>
<dbReference type="KEGG" id="fmr:Fuma_04107"/>
<dbReference type="STRING" id="1891926.Fuma_04107"/>
<dbReference type="Pfam" id="PF12836">
    <property type="entry name" value="HHH_3"/>
    <property type="match status" value="1"/>
</dbReference>
<dbReference type="InterPro" id="IPR010994">
    <property type="entry name" value="RuvA_2-like"/>
</dbReference>
<protein>
    <submittedName>
        <fullName evidence="3">ComE operon protein 1</fullName>
    </submittedName>
</protein>
<dbReference type="InterPro" id="IPR051675">
    <property type="entry name" value="Endo/Exo/Phosphatase_dom_1"/>
</dbReference>
<dbReference type="RefSeq" id="WP_077025773.1">
    <property type="nucleotide sequence ID" value="NZ_CP017641.1"/>
</dbReference>
<evidence type="ECO:0000256" key="2">
    <source>
        <dbReference type="SAM" id="Phobius"/>
    </source>
</evidence>
<feature type="transmembrane region" description="Helical" evidence="2">
    <location>
        <begin position="42"/>
        <end position="59"/>
    </location>
</feature>
<sequence length="154" mass="17107">MADESENSQSDDVAVKANADPAAELEIDSEQLRDGTRRERNFLLTICSVFLVILAYQYLSLALKKPEPLPWKPGESAQLFRVDVNTGTWIEWSQLQGIGPSLAHRIVADRSANGPFQTIDDVQRVHGIGPMTLDRIRPWLTITPESPAPPSQTD</sequence>
<keyword evidence="2" id="KW-0812">Transmembrane</keyword>
<dbReference type="Proteomes" id="UP000187735">
    <property type="component" value="Chromosome"/>
</dbReference>
<keyword evidence="2" id="KW-0472">Membrane</keyword>
<evidence type="ECO:0000313" key="4">
    <source>
        <dbReference type="Proteomes" id="UP000187735"/>
    </source>
</evidence>
<evidence type="ECO:0000313" key="3">
    <source>
        <dbReference type="EMBL" id="APZ94475.1"/>
    </source>
</evidence>